<evidence type="ECO:0000259" key="1">
    <source>
        <dbReference type="Pfam" id="PF12937"/>
    </source>
</evidence>
<keyword evidence="3" id="KW-1185">Reference proteome</keyword>
<dbReference type="AlphaFoldDB" id="A0ABD3T7R0"/>
<evidence type="ECO:0000313" key="3">
    <source>
        <dbReference type="Proteomes" id="UP001634393"/>
    </source>
</evidence>
<feature type="domain" description="F-box" evidence="1">
    <location>
        <begin position="19"/>
        <end position="59"/>
    </location>
</feature>
<dbReference type="PANTHER" id="PTHR39741:SF14">
    <property type="entry name" value="F-BOX DOMAIN-CONTAINING PROTEIN"/>
    <property type="match status" value="1"/>
</dbReference>
<evidence type="ECO:0000313" key="2">
    <source>
        <dbReference type="EMBL" id="KAL3832985.1"/>
    </source>
</evidence>
<dbReference type="PANTHER" id="PTHR39741">
    <property type="entry name" value="F-BOX DOMAIN CONTAINING PROTEIN, EXPRESSED"/>
    <property type="match status" value="1"/>
</dbReference>
<gene>
    <name evidence="2" type="ORF">ACJIZ3_007721</name>
</gene>
<comment type="caution">
    <text evidence="2">The sequence shown here is derived from an EMBL/GenBank/DDBJ whole genome shotgun (WGS) entry which is preliminary data.</text>
</comment>
<sequence length="332" mass="38457">MGCKKANAGIDFMQYLETDLSLYIMSFLHDPSDLVRACSVSHSWHQFVIENGVAKELCLKTLSGCSNILGTVKGDKSDNRLQTDHEVYATLLHAFQNSEVYTATAIEKEISASSTNSPNQRIAQTLIVPDYPLTILKDSHWSSKGQSHADVPETLTYKLRSGVWVMTEIFIQSFQANLAIYSAKSVRFRIEIEWTYTSPEFPMKQDKMPQGFKLPQPVLCLDGYLKIELLGRVQRHQKDALFYICLSYVRARGHKLFPAFDVMIDERYGKPLLMYNPKKLRCVFKRYPGDELYIYIYIYIYIISEVKTYKRRLDCKNLLNRKRNKLKLSKIR</sequence>
<accession>A0ABD3T7R0</accession>
<dbReference type="InterPro" id="IPR055336">
    <property type="entry name" value="At4g00755-like"/>
</dbReference>
<name>A0ABD3T7R0_9LAMI</name>
<dbReference type="Proteomes" id="UP001634393">
    <property type="component" value="Unassembled WGS sequence"/>
</dbReference>
<dbReference type="SUPFAM" id="SSF81383">
    <property type="entry name" value="F-box domain"/>
    <property type="match status" value="1"/>
</dbReference>
<dbReference type="Gene3D" id="1.20.1280.50">
    <property type="match status" value="1"/>
</dbReference>
<dbReference type="EMBL" id="JBJXBP010000004">
    <property type="protein sequence ID" value="KAL3832985.1"/>
    <property type="molecule type" value="Genomic_DNA"/>
</dbReference>
<organism evidence="2 3">
    <name type="scientific">Penstemon smallii</name>
    <dbReference type="NCBI Taxonomy" id="265156"/>
    <lineage>
        <taxon>Eukaryota</taxon>
        <taxon>Viridiplantae</taxon>
        <taxon>Streptophyta</taxon>
        <taxon>Embryophyta</taxon>
        <taxon>Tracheophyta</taxon>
        <taxon>Spermatophyta</taxon>
        <taxon>Magnoliopsida</taxon>
        <taxon>eudicotyledons</taxon>
        <taxon>Gunneridae</taxon>
        <taxon>Pentapetalae</taxon>
        <taxon>asterids</taxon>
        <taxon>lamiids</taxon>
        <taxon>Lamiales</taxon>
        <taxon>Plantaginaceae</taxon>
        <taxon>Cheloneae</taxon>
        <taxon>Penstemon</taxon>
    </lineage>
</organism>
<dbReference type="InterPro" id="IPR001810">
    <property type="entry name" value="F-box_dom"/>
</dbReference>
<dbReference type="Pfam" id="PF12937">
    <property type="entry name" value="F-box-like"/>
    <property type="match status" value="1"/>
</dbReference>
<dbReference type="InterPro" id="IPR036047">
    <property type="entry name" value="F-box-like_dom_sf"/>
</dbReference>
<protein>
    <recommendedName>
        <fullName evidence="1">F-box domain-containing protein</fullName>
    </recommendedName>
</protein>
<proteinExistence type="predicted"/>
<reference evidence="2 3" key="1">
    <citation type="submission" date="2024-12" db="EMBL/GenBank/DDBJ databases">
        <title>The unique morphological basis and parallel evolutionary history of personate flowers in Penstemon.</title>
        <authorList>
            <person name="Depatie T.H."/>
            <person name="Wessinger C.A."/>
        </authorList>
    </citation>
    <scope>NUCLEOTIDE SEQUENCE [LARGE SCALE GENOMIC DNA]</scope>
    <source>
        <strain evidence="2">WTNN_2</strain>
        <tissue evidence="2">Leaf</tissue>
    </source>
</reference>